<comment type="caution">
    <text evidence="1">The sequence shown here is derived from an EMBL/GenBank/DDBJ whole genome shotgun (WGS) entry which is preliminary data.</text>
</comment>
<sequence>MNQQTQPSPREHHFYVAIAKFLFHHPKHGIVSVRDPIKVKDAERYGISPLILYGLTVAGLPIRWMTFTPVNQPKAFRDVLLDAWHNAKGLRGPLEPGAREFGQ</sequence>
<dbReference type="EMBL" id="BAAAFN010000004">
    <property type="protein sequence ID" value="GAA0216667.1"/>
    <property type="molecule type" value="Genomic_DNA"/>
</dbReference>
<evidence type="ECO:0000313" key="1">
    <source>
        <dbReference type="EMBL" id="GAA0216667.1"/>
    </source>
</evidence>
<evidence type="ECO:0000313" key="2">
    <source>
        <dbReference type="Proteomes" id="UP001501176"/>
    </source>
</evidence>
<dbReference type="Proteomes" id="UP001501176">
    <property type="component" value="Unassembled WGS sequence"/>
</dbReference>
<accession>A0ABN0TAF0</accession>
<gene>
    <name evidence="1" type="ORF">GCM10009125_02050</name>
</gene>
<name>A0ABN0TAF0_9BURK</name>
<organism evidence="1 2">
    <name type="scientific">Castellaniella daejeonensis</name>
    <dbReference type="NCBI Taxonomy" id="659013"/>
    <lineage>
        <taxon>Bacteria</taxon>
        <taxon>Pseudomonadati</taxon>
        <taxon>Pseudomonadota</taxon>
        <taxon>Betaproteobacteria</taxon>
        <taxon>Burkholderiales</taxon>
        <taxon>Alcaligenaceae</taxon>
        <taxon>Castellaniella</taxon>
    </lineage>
</organism>
<keyword evidence="2" id="KW-1185">Reference proteome</keyword>
<proteinExistence type="predicted"/>
<reference evidence="1 2" key="1">
    <citation type="journal article" date="2019" name="Int. J. Syst. Evol. Microbiol.">
        <title>The Global Catalogue of Microorganisms (GCM) 10K type strain sequencing project: providing services to taxonomists for standard genome sequencing and annotation.</title>
        <authorList>
            <consortium name="The Broad Institute Genomics Platform"/>
            <consortium name="The Broad Institute Genome Sequencing Center for Infectious Disease"/>
            <person name="Wu L."/>
            <person name="Ma J."/>
        </authorList>
    </citation>
    <scope>NUCLEOTIDE SEQUENCE [LARGE SCALE GENOMIC DNA]</scope>
    <source>
        <strain evidence="1 2">JCM 16240</strain>
    </source>
</reference>
<protein>
    <submittedName>
        <fullName evidence="1">Uncharacterized protein</fullName>
    </submittedName>
</protein>